<dbReference type="AlphaFoldDB" id="A0AAE3YMC9"/>
<evidence type="ECO:0000313" key="1">
    <source>
        <dbReference type="EMBL" id="MDR7275177.1"/>
    </source>
</evidence>
<accession>A0AAE3YMC9</accession>
<sequence length="36" mass="4024">MLLRAVRRHLGRIGTLSTLNKAAIKVALNKFMMVEA</sequence>
<name>A0AAE3YMC9_9ACTN</name>
<organism evidence="1 2">
    <name type="scientific">Catenuloplanes atrovinosus</name>
    <dbReference type="NCBI Taxonomy" id="137266"/>
    <lineage>
        <taxon>Bacteria</taxon>
        <taxon>Bacillati</taxon>
        <taxon>Actinomycetota</taxon>
        <taxon>Actinomycetes</taxon>
        <taxon>Micromonosporales</taxon>
        <taxon>Micromonosporaceae</taxon>
        <taxon>Catenuloplanes</taxon>
    </lineage>
</organism>
<reference evidence="1" key="1">
    <citation type="submission" date="2023-07" db="EMBL/GenBank/DDBJ databases">
        <title>Sequencing the genomes of 1000 actinobacteria strains.</title>
        <authorList>
            <person name="Klenk H.-P."/>
        </authorList>
    </citation>
    <scope>NUCLEOTIDE SEQUENCE</scope>
    <source>
        <strain evidence="1">DSM 44707</strain>
    </source>
</reference>
<protein>
    <submittedName>
        <fullName evidence="1">Uncharacterized protein</fullName>
    </submittedName>
</protein>
<comment type="caution">
    <text evidence="1">The sequence shown here is derived from an EMBL/GenBank/DDBJ whole genome shotgun (WGS) entry which is preliminary data.</text>
</comment>
<evidence type="ECO:0000313" key="2">
    <source>
        <dbReference type="Proteomes" id="UP001183643"/>
    </source>
</evidence>
<proteinExistence type="predicted"/>
<dbReference type="EMBL" id="JAVDYB010000001">
    <property type="protein sequence ID" value="MDR7275177.1"/>
    <property type="molecule type" value="Genomic_DNA"/>
</dbReference>
<keyword evidence="2" id="KW-1185">Reference proteome</keyword>
<dbReference type="Proteomes" id="UP001183643">
    <property type="component" value="Unassembled WGS sequence"/>
</dbReference>
<gene>
    <name evidence="1" type="ORF">J2S41_001955</name>
</gene>